<dbReference type="VEuPathDB" id="VectorBase:RSAN_056606"/>
<feature type="signal peptide" evidence="13">
    <location>
        <begin position="1"/>
        <end position="21"/>
    </location>
</feature>
<keyword evidence="7 12" id="KW-1133">Transmembrane helix</keyword>
<dbReference type="GO" id="GO:0048038">
    <property type="term" value="F:quinone binding"/>
    <property type="evidence" value="ECO:0007669"/>
    <property type="project" value="UniProtKB-KW"/>
</dbReference>
<comment type="similarity">
    <text evidence="2">Belongs to the VKOR family.</text>
</comment>
<dbReference type="InterPro" id="IPR012932">
    <property type="entry name" value="VKOR"/>
</dbReference>
<evidence type="ECO:0000256" key="8">
    <source>
        <dbReference type="ARBA" id="ARBA00023002"/>
    </source>
</evidence>
<dbReference type="VEuPathDB" id="VectorBase:RSAN_033371"/>
<comment type="subcellular location">
    <subcellularLocation>
        <location evidence="1">Endoplasmic reticulum membrane</location>
        <topology evidence="1">Multi-pass membrane protein</topology>
    </subcellularLocation>
</comment>
<evidence type="ECO:0000256" key="9">
    <source>
        <dbReference type="ARBA" id="ARBA00023136"/>
    </source>
</evidence>
<accession>A0A9D4PW02</accession>
<reference evidence="15" key="2">
    <citation type="submission" date="2021-09" db="EMBL/GenBank/DDBJ databases">
        <authorList>
            <person name="Jia N."/>
            <person name="Wang J."/>
            <person name="Shi W."/>
            <person name="Du L."/>
            <person name="Sun Y."/>
            <person name="Zhan W."/>
            <person name="Jiang J."/>
            <person name="Wang Q."/>
            <person name="Zhang B."/>
            <person name="Ji P."/>
            <person name="Sakyi L.B."/>
            <person name="Cui X."/>
            <person name="Yuan T."/>
            <person name="Jiang B."/>
            <person name="Yang W."/>
            <person name="Lam T.T.-Y."/>
            <person name="Chang Q."/>
            <person name="Ding S."/>
            <person name="Wang X."/>
            <person name="Zhu J."/>
            <person name="Ruan X."/>
            <person name="Zhao L."/>
            <person name="Wei J."/>
            <person name="Que T."/>
            <person name="Du C."/>
            <person name="Cheng J."/>
            <person name="Dai P."/>
            <person name="Han X."/>
            <person name="Huang E."/>
            <person name="Gao Y."/>
            <person name="Liu J."/>
            <person name="Shao H."/>
            <person name="Ye R."/>
            <person name="Li L."/>
            <person name="Wei W."/>
            <person name="Wang X."/>
            <person name="Wang C."/>
            <person name="Huo Q."/>
            <person name="Li W."/>
            <person name="Guo W."/>
            <person name="Chen H."/>
            <person name="Chen S."/>
            <person name="Zhou L."/>
            <person name="Zhou L."/>
            <person name="Ni X."/>
            <person name="Tian J."/>
            <person name="Zhou Y."/>
            <person name="Sheng Y."/>
            <person name="Liu T."/>
            <person name="Pan Y."/>
            <person name="Xia L."/>
            <person name="Li J."/>
            <person name="Zhao F."/>
            <person name="Cao W."/>
        </authorList>
    </citation>
    <scope>NUCLEOTIDE SEQUENCE</scope>
    <source>
        <strain evidence="15">Rsan-2018</strain>
        <tissue evidence="15">Larvae</tissue>
    </source>
</reference>
<sequence length="410" mass="46629">MDRRRLTFVLFWQIVVPREWGQEWSSCNGAKQSPVLLLPHKSIGVAVPPLRFQHFSTPLANPVIYNTGRTLRVRASMPKPIVTGGLLTEEYVFDQAEFHWGRDDHSGSEHIVDALSYAVETVRQRNPLLRTLISSLSSVSYALERTDLPLPLRLIAFLPNDTRNYYMYEGSRTVPPCTENVLWIVFREPTFIGRDQVKMLRQLYAFPEVFTCNRHLVANLRPLQEIGRTRMLYRTFSLYRLNMLPANPQARRSRLKIFNAVVCVLGVLVSVYAYIVETRAEEDPKYAPMCDLSPNVSCTKAFNSAYGKGLGLLQRFVGSDSVLVQPNSVYGIIFYVTVLICGMFDGSRWDKLHFALCILSNITSVYLAYILYFVLYDLCVVCVTTYVCNALLLIGSWIRPSAVIAKPKAS</sequence>
<dbReference type="PROSITE" id="PS51144">
    <property type="entry name" value="ALPHA_CA_2"/>
    <property type="match status" value="1"/>
</dbReference>
<dbReference type="Pfam" id="PF07884">
    <property type="entry name" value="VKOR"/>
    <property type="match status" value="1"/>
</dbReference>
<dbReference type="Gene3D" id="3.10.200.10">
    <property type="entry name" value="Alpha carbonic anhydrase"/>
    <property type="match status" value="2"/>
</dbReference>
<protein>
    <recommendedName>
        <fullName evidence="3">vitamin-K-epoxide reductase (warfarin-sensitive)</fullName>
        <ecNumber evidence="3">1.17.4.4</ecNumber>
    </recommendedName>
</protein>
<dbReference type="SUPFAM" id="SSF51069">
    <property type="entry name" value="Carbonic anhydrase"/>
    <property type="match status" value="1"/>
</dbReference>
<feature type="transmembrane region" description="Helical" evidence="12">
    <location>
        <begin position="257"/>
        <end position="275"/>
    </location>
</feature>
<feature type="transmembrane region" description="Helical" evidence="12">
    <location>
        <begin position="328"/>
        <end position="345"/>
    </location>
</feature>
<evidence type="ECO:0000256" key="13">
    <source>
        <dbReference type="SAM" id="SignalP"/>
    </source>
</evidence>
<evidence type="ECO:0000313" key="15">
    <source>
        <dbReference type="EMBL" id="KAH7956742.1"/>
    </source>
</evidence>
<proteinExistence type="inferred from homology"/>
<feature type="chain" id="PRO_5039282850" description="vitamin-K-epoxide reductase (warfarin-sensitive)" evidence="13">
    <location>
        <begin position="22"/>
        <end position="410"/>
    </location>
</feature>
<evidence type="ECO:0000256" key="12">
    <source>
        <dbReference type="SAM" id="Phobius"/>
    </source>
</evidence>
<dbReference type="InterPro" id="IPR001148">
    <property type="entry name" value="CA_dom"/>
</dbReference>
<keyword evidence="11" id="KW-0676">Redox-active center</keyword>
<evidence type="ECO:0000256" key="7">
    <source>
        <dbReference type="ARBA" id="ARBA00022989"/>
    </source>
</evidence>
<dbReference type="PANTHER" id="PTHR14519:SF8">
    <property type="entry name" value="VITAMIN K EPOXIDE REDUCTASE COMPLEX SUBUNIT 1"/>
    <property type="match status" value="1"/>
</dbReference>
<evidence type="ECO:0000259" key="14">
    <source>
        <dbReference type="PROSITE" id="PS51144"/>
    </source>
</evidence>
<dbReference type="SMART" id="SM01057">
    <property type="entry name" value="Carb_anhydrase"/>
    <property type="match status" value="1"/>
</dbReference>
<dbReference type="CDD" id="cd12917">
    <property type="entry name" value="VKOR_euk"/>
    <property type="match status" value="1"/>
</dbReference>
<keyword evidence="9 12" id="KW-0472">Membrane</keyword>
<gene>
    <name evidence="15" type="ORF">HPB52_012358</name>
</gene>
<evidence type="ECO:0000256" key="4">
    <source>
        <dbReference type="ARBA" id="ARBA00022692"/>
    </source>
</evidence>
<keyword evidence="16" id="KW-1185">Reference proteome</keyword>
<dbReference type="Gene3D" id="1.20.1440.130">
    <property type="entry name" value="VKOR domain"/>
    <property type="match status" value="1"/>
</dbReference>
<evidence type="ECO:0000256" key="1">
    <source>
        <dbReference type="ARBA" id="ARBA00004477"/>
    </source>
</evidence>
<dbReference type="Pfam" id="PF00194">
    <property type="entry name" value="Carb_anhydrase"/>
    <property type="match status" value="2"/>
</dbReference>
<dbReference type="Proteomes" id="UP000821837">
    <property type="component" value="Unassembled WGS sequence"/>
</dbReference>
<evidence type="ECO:0000256" key="11">
    <source>
        <dbReference type="ARBA" id="ARBA00023284"/>
    </source>
</evidence>
<dbReference type="InterPro" id="IPR042406">
    <property type="entry name" value="VKORC1/VKORC1L1"/>
</dbReference>
<keyword evidence="10" id="KW-1015">Disulfide bond</keyword>
<keyword evidence="5" id="KW-0874">Quinone</keyword>
<comment type="caution">
    <text evidence="15">The sequence shown here is derived from an EMBL/GenBank/DDBJ whole genome shotgun (WGS) entry which is preliminary data.</text>
</comment>
<reference evidence="15" key="1">
    <citation type="journal article" date="2020" name="Cell">
        <title>Large-Scale Comparative Analyses of Tick Genomes Elucidate Their Genetic Diversity and Vector Capacities.</title>
        <authorList>
            <consortium name="Tick Genome and Microbiome Consortium (TIGMIC)"/>
            <person name="Jia N."/>
            <person name="Wang J."/>
            <person name="Shi W."/>
            <person name="Du L."/>
            <person name="Sun Y."/>
            <person name="Zhan W."/>
            <person name="Jiang J.F."/>
            <person name="Wang Q."/>
            <person name="Zhang B."/>
            <person name="Ji P."/>
            <person name="Bell-Sakyi L."/>
            <person name="Cui X.M."/>
            <person name="Yuan T.T."/>
            <person name="Jiang B.G."/>
            <person name="Yang W.F."/>
            <person name="Lam T.T."/>
            <person name="Chang Q.C."/>
            <person name="Ding S.J."/>
            <person name="Wang X.J."/>
            <person name="Zhu J.G."/>
            <person name="Ruan X.D."/>
            <person name="Zhao L."/>
            <person name="Wei J.T."/>
            <person name="Ye R.Z."/>
            <person name="Que T.C."/>
            <person name="Du C.H."/>
            <person name="Zhou Y.H."/>
            <person name="Cheng J.X."/>
            <person name="Dai P.F."/>
            <person name="Guo W.B."/>
            <person name="Han X.H."/>
            <person name="Huang E.J."/>
            <person name="Li L.F."/>
            <person name="Wei W."/>
            <person name="Gao Y.C."/>
            <person name="Liu J.Z."/>
            <person name="Shao H.Z."/>
            <person name="Wang X."/>
            <person name="Wang C.C."/>
            <person name="Yang T.C."/>
            <person name="Huo Q.B."/>
            <person name="Li W."/>
            <person name="Chen H.Y."/>
            <person name="Chen S.E."/>
            <person name="Zhou L.G."/>
            <person name="Ni X.B."/>
            <person name="Tian J.H."/>
            <person name="Sheng Y."/>
            <person name="Liu T."/>
            <person name="Pan Y.S."/>
            <person name="Xia L.Y."/>
            <person name="Li J."/>
            <person name="Zhao F."/>
            <person name="Cao W.C."/>
        </authorList>
    </citation>
    <scope>NUCLEOTIDE SEQUENCE</scope>
    <source>
        <strain evidence="15">Rsan-2018</strain>
    </source>
</reference>
<keyword evidence="6" id="KW-0256">Endoplasmic reticulum</keyword>
<keyword evidence="13" id="KW-0732">Signal</keyword>
<feature type="domain" description="Alpha-carbonic anhydrase" evidence="14">
    <location>
        <begin position="10"/>
        <end position="236"/>
    </location>
</feature>
<name>A0A9D4PW02_RHISA</name>
<dbReference type="GO" id="GO:0005789">
    <property type="term" value="C:endoplasmic reticulum membrane"/>
    <property type="evidence" value="ECO:0007669"/>
    <property type="project" value="UniProtKB-SubCell"/>
</dbReference>
<dbReference type="GO" id="GO:0047057">
    <property type="term" value="F:vitamin-K-epoxide reductase (warfarin-sensitive) activity"/>
    <property type="evidence" value="ECO:0007669"/>
    <property type="project" value="UniProtKB-EC"/>
</dbReference>
<evidence type="ECO:0000256" key="6">
    <source>
        <dbReference type="ARBA" id="ARBA00022824"/>
    </source>
</evidence>
<dbReference type="GO" id="GO:0042373">
    <property type="term" value="P:vitamin K metabolic process"/>
    <property type="evidence" value="ECO:0007669"/>
    <property type="project" value="InterPro"/>
</dbReference>
<evidence type="ECO:0000313" key="16">
    <source>
        <dbReference type="Proteomes" id="UP000821837"/>
    </source>
</evidence>
<dbReference type="InterPro" id="IPR036398">
    <property type="entry name" value="CA_dom_sf"/>
</dbReference>
<evidence type="ECO:0000256" key="3">
    <source>
        <dbReference type="ARBA" id="ARBA00012278"/>
    </source>
</evidence>
<evidence type="ECO:0000256" key="2">
    <source>
        <dbReference type="ARBA" id="ARBA00006214"/>
    </source>
</evidence>
<dbReference type="AlphaFoldDB" id="A0A9D4PW02"/>
<dbReference type="EC" id="1.17.4.4" evidence="3"/>
<evidence type="ECO:0000256" key="10">
    <source>
        <dbReference type="ARBA" id="ARBA00023157"/>
    </source>
</evidence>
<keyword evidence="4 12" id="KW-0812">Transmembrane</keyword>
<dbReference type="InterPro" id="IPR038354">
    <property type="entry name" value="VKOR_sf"/>
</dbReference>
<keyword evidence="8" id="KW-0560">Oxidoreductase</keyword>
<dbReference type="CDD" id="cd00326">
    <property type="entry name" value="alpha_CA"/>
    <property type="match status" value="1"/>
</dbReference>
<evidence type="ECO:0000256" key="5">
    <source>
        <dbReference type="ARBA" id="ARBA00022719"/>
    </source>
</evidence>
<organism evidence="15 16">
    <name type="scientific">Rhipicephalus sanguineus</name>
    <name type="common">Brown dog tick</name>
    <name type="synonym">Ixodes sanguineus</name>
    <dbReference type="NCBI Taxonomy" id="34632"/>
    <lineage>
        <taxon>Eukaryota</taxon>
        <taxon>Metazoa</taxon>
        <taxon>Ecdysozoa</taxon>
        <taxon>Arthropoda</taxon>
        <taxon>Chelicerata</taxon>
        <taxon>Arachnida</taxon>
        <taxon>Acari</taxon>
        <taxon>Parasitiformes</taxon>
        <taxon>Ixodida</taxon>
        <taxon>Ixodoidea</taxon>
        <taxon>Ixodidae</taxon>
        <taxon>Rhipicephalinae</taxon>
        <taxon>Rhipicephalus</taxon>
        <taxon>Rhipicephalus</taxon>
    </lineage>
</organism>
<dbReference type="EMBL" id="JABSTV010001250">
    <property type="protein sequence ID" value="KAH7956742.1"/>
    <property type="molecule type" value="Genomic_DNA"/>
</dbReference>
<dbReference type="PANTHER" id="PTHR14519">
    <property type="entry name" value="VITAMIN K EPOXIDE REDUCTASE COMPLEX, SUBUNIT 1"/>
    <property type="match status" value="1"/>
</dbReference>
<dbReference type="SMART" id="SM00756">
    <property type="entry name" value="VKc"/>
    <property type="match status" value="1"/>
</dbReference>